<dbReference type="PANTHER" id="PTHR12984:SF6">
    <property type="entry name" value="SCY1-LIKE PROTEIN 2"/>
    <property type="match status" value="1"/>
</dbReference>
<feature type="region of interest" description="Disordered" evidence="1">
    <location>
        <begin position="603"/>
        <end position="733"/>
    </location>
</feature>
<evidence type="ECO:0000313" key="3">
    <source>
        <dbReference type="EMBL" id="OHT16574.1"/>
    </source>
</evidence>
<sequence length="733" mass="82455">MNFMFEKLKYYIGAGLSSNYIQEKVDFTVGCWKVVDAVHKTTKQRVSLWLIDHEFLDKRFPNKADQTSYINGYMTCIKNSRKLVHPHLLKIHDIQLDPYYFEFTSEHVTSCLKNHVGKLDSNDASYIAFQIIDALSFLHNTSKKVHYGVSTSSIFLDDNYNAKLFNFNWLSDIDSDNTSKPPFSSYDITPTYPNIKYSAPEVVLSKSCQVQTDIFSFAAVFCELLTGKQLLECTTKETYKPEENPINKIQGMTTTFYQLLSNCLQPSASLRPVSTDLLREPAFNTVPIKILRYLDMIVLKDPKDKFEFFKALPKAIGGFSQNLLRCKIIPILVEECHINVRFAPILLPTIFQAGKYFPIDEFTEHVFNKVSFLIPVLEPPQVLIAFLQSIDMILESTDPSIHDEKVYPIFYSALKSDKDILQKEVLKKLPAVIPKIALNGIQKEILPLLLKLCTKTNDIKIISSAFECVKICLNKVDHNQFMKYLLPKIYDIWMSKQEPLLVPPLSDLLMSLKGNEVSTMAFAIPLCTELVSNSVCHPYYQKQLCSYMLASVTKYKTVNKLDEVEDPVPKQAEAPSAAMMELFDPLAAELNISPAQQTFDFTFSSGQLTSPSSPSQQQQFQFNSPLNSPQQSQSGGASSQFSFNPSFGSSPQASGLNTNNNNGGFSPDFGGLSFGSPSKPQQSSNQGFNPNFDSPTAQQTFTPDFSTPTFNPQFPSSNNFGSPVSNSNIRDLF</sequence>
<evidence type="ECO:0000259" key="2">
    <source>
        <dbReference type="PROSITE" id="PS50011"/>
    </source>
</evidence>
<dbReference type="Pfam" id="PF00069">
    <property type="entry name" value="Pkinase"/>
    <property type="match status" value="1"/>
</dbReference>
<feature type="compositionally biased region" description="Polar residues" evidence="1">
    <location>
        <begin position="644"/>
        <end position="664"/>
    </location>
</feature>
<dbReference type="GO" id="GO:0005524">
    <property type="term" value="F:ATP binding"/>
    <property type="evidence" value="ECO:0007669"/>
    <property type="project" value="InterPro"/>
</dbReference>
<proteinExistence type="predicted"/>
<reference evidence="3" key="1">
    <citation type="submission" date="2016-10" db="EMBL/GenBank/DDBJ databases">
        <authorList>
            <person name="Benchimol M."/>
            <person name="Almeida L.G."/>
            <person name="Vasconcelos A.T."/>
            <person name="Perreira-Neves A."/>
            <person name="Rosa I.A."/>
            <person name="Tasca T."/>
            <person name="Bogo M.R."/>
            <person name="de Souza W."/>
        </authorList>
    </citation>
    <scope>NUCLEOTIDE SEQUENCE [LARGE SCALE GENOMIC DNA]</scope>
    <source>
        <strain evidence="3">K</strain>
    </source>
</reference>
<evidence type="ECO:0000256" key="1">
    <source>
        <dbReference type="SAM" id="MobiDB-lite"/>
    </source>
</evidence>
<gene>
    <name evidence="3" type="ORF">TRFO_13181</name>
</gene>
<dbReference type="VEuPathDB" id="TrichDB:TRFO_13181"/>
<dbReference type="EMBL" id="MLAK01000100">
    <property type="protein sequence ID" value="OHT16574.1"/>
    <property type="molecule type" value="Genomic_DNA"/>
</dbReference>
<organism evidence="3 4">
    <name type="scientific">Tritrichomonas foetus</name>
    <dbReference type="NCBI Taxonomy" id="1144522"/>
    <lineage>
        <taxon>Eukaryota</taxon>
        <taxon>Metamonada</taxon>
        <taxon>Parabasalia</taxon>
        <taxon>Tritrichomonadida</taxon>
        <taxon>Tritrichomonadidae</taxon>
        <taxon>Tritrichomonas</taxon>
    </lineage>
</organism>
<evidence type="ECO:0000313" key="4">
    <source>
        <dbReference type="Proteomes" id="UP000179807"/>
    </source>
</evidence>
<comment type="caution">
    <text evidence="3">The sequence shown here is derived from an EMBL/GenBank/DDBJ whole genome shotgun (WGS) entry which is preliminary data.</text>
</comment>
<dbReference type="RefSeq" id="XP_068369710.1">
    <property type="nucleotide sequence ID" value="XM_068497088.1"/>
</dbReference>
<feature type="domain" description="Protein kinase" evidence="2">
    <location>
        <begin position="6"/>
        <end position="283"/>
    </location>
</feature>
<dbReference type="GO" id="GO:0004672">
    <property type="term" value="F:protein kinase activity"/>
    <property type="evidence" value="ECO:0007669"/>
    <property type="project" value="InterPro"/>
</dbReference>
<dbReference type="Gene3D" id="1.10.510.10">
    <property type="entry name" value="Transferase(Phosphotransferase) domain 1"/>
    <property type="match status" value="1"/>
</dbReference>
<dbReference type="Proteomes" id="UP000179807">
    <property type="component" value="Unassembled WGS sequence"/>
</dbReference>
<keyword evidence="4" id="KW-1185">Reference proteome</keyword>
<dbReference type="InterPro" id="IPR011009">
    <property type="entry name" value="Kinase-like_dom_sf"/>
</dbReference>
<dbReference type="OrthoDB" id="79687at2759"/>
<dbReference type="SMART" id="SM00220">
    <property type="entry name" value="S_TKc"/>
    <property type="match status" value="1"/>
</dbReference>
<accession>A0A1J4L3P6</accession>
<dbReference type="InterPro" id="IPR051177">
    <property type="entry name" value="CIK-Related_Protein"/>
</dbReference>
<dbReference type="GeneID" id="94831792"/>
<dbReference type="AlphaFoldDB" id="A0A1J4L3P6"/>
<name>A0A1J4L3P6_9EUKA</name>
<keyword evidence="3" id="KW-0808">Transferase</keyword>
<keyword evidence="3" id="KW-0418">Kinase</keyword>
<dbReference type="PROSITE" id="PS50011">
    <property type="entry name" value="PROTEIN_KINASE_DOM"/>
    <property type="match status" value="1"/>
</dbReference>
<dbReference type="Gene3D" id="1.25.10.10">
    <property type="entry name" value="Leucine-rich Repeat Variant"/>
    <property type="match status" value="1"/>
</dbReference>
<dbReference type="SUPFAM" id="SSF56112">
    <property type="entry name" value="Protein kinase-like (PK-like)"/>
    <property type="match status" value="1"/>
</dbReference>
<feature type="compositionally biased region" description="Low complexity" evidence="1">
    <location>
        <begin position="603"/>
        <end position="643"/>
    </location>
</feature>
<dbReference type="InterPro" id="IPR000719">
    <property type="entry name" value="Prot_kinase_dom"/>
</dbReference>
<protein>
    <submittedName>
        <fullName evidence="3">TKL family protein kinase</fullName>
    </submittedName>
</protein>
<dbReference type="InterPro" id="IPR011989">
    <property type="entry name" value="ARM-like"/>
</dbReference>
<dbReference type="InterPro" id="IPR016024">
    <property type="entry name" value="ARM-type_fold"/>
</dbReference>
<dbReference type="PANTHER" id="PTHR12984">
    <property type="entry name" value="SCY1-RELATED S/T PROTEIN KINASE-LIKE"/>
    <property type="match status" value="1"/>
</dbReference>
<feature type="compositionally biased region" description="Polar residues" evidence="1">
    <location>
        <begin position="675"/>
        <end position="733"/>
    </location>
</feature>
<dbReference type="SUPFAM" id="SSF48371">
    <property type="entry name" value="ARM repeat"/>
    <property type="match status" value="1"/>
</dbReference>